<sequence>MIRCVKCSKEAEYTVNGQSVCKEHREDNEKIGIGDNMGDKLIGNILR</sequence>
<evidence type="ECO:0000313" key="1">
    <source>
        <dbReference type="EMBL" id="KKL93884.1"/>
    </source>
</evidence>
<proteinExistence type="predicted"/>
<accession>A0A0F9G562</accession>
<organism evidence="1">
    <name type="scientific">marine sediment metagenome</name>
    <dbReference type="NCBI Taxonomy" id="412755"/>
    <lineage>
        <taxon>unclassified sequences</taxon>
        <taxon>metagenomes</taxon>
        <taxon>ecological metagenomes</taxon>
    </lineage>
</organism>
<protein>
    <submittedName>
        <fullName evidence="1">Uncharacterized protein</fullName>
    </submittedName>
</protein>
<dbReference type="EMBL" id="LAZR01019074">
    <property type="protein sequence ID" value="KKL93884.1"/>
    <property type="molecule type" value="Genomic_DNA"/>
</dbReference>
<name>A0A0F9G562_9ZZZZ</name>
<reference evidence="1" key="1">
    <citation type="journal article" date="2015" name="Nature">
        <title>Complex archaea that bridge the gap between prokaryotes and eukaryotes.</title>
        <authorList>
            <person name="Spang A."/>
            <person name="Saw J.H."/>
            <person name="Jorgensen S.L."/>
            <person name="Zaremba-Niedzwiedzka K."/>
            <person name="Martijn J."/>
            <person name="Lind A.E."/>
            <person name="van Eijk R."/>
            <person name="Schleper C."/>
            <person name="Guy L."/>
            <person name="Ettema T.J."/>
        </authorList>
    </citation>
    <scope>NUCLEOTIDE SEQUENCE</scope>
</reference>
<comment type="caution">
    <text evidence="1">The sequence shown here is derived from an EMBL/GenBank/DDBJ whole genome shotgun (WGS) entry which is preliminary data.</text>
</comment>
<gene>
    <name evidence="1" type="ORF">LCGC14_1870250</name>
</gene>
<dbReference type="AlphaFoldDB" id="A0A0F9G562"/>